<comment type="caution">
    <text evidence="1">The sequence shown here is derived from an EMBL/GenBank/DDBJ whole genome shotgun (WGS) entry which is preliminary data.</text>
</comment>
<keyword evidence="2" id="KW-1185">Reference proteome</keyword>
<sequence length="535" mass="61964">MSDSEGDFSDELLELAGATEKRRRKRQSQGKPMKRRRTSHDMSDSDSESAASENEGENENPYPLEGKYVDEDDREKLLDMPEVEREEILAQRQEELQRIQDKRNLDQMLRDRTGGGEDSVSKAAKRQHSQRGATKEKSRKLDELKAKRKAKGEKKRRTDSPRRDRSSSPVDMEMSDEDEEDGQINKFDLDDERERRSSDRFKIDSGPITVEDLSKARITRDIIARLWGRPYFEKVLQGAWVRYSCGYDKEHNTATYRICEVVQLLPKVVKEYKLDGDRSADQEFLLRYADQEKAWPMDKVSNAPFTEKEFQKLKSAMEVADVTFPTRRELEVKGTQIDSHKDLPLTEADLAIMLENKKKKEEYHGLSVAAITLEKSRLHQARTLAFRRKDHKEVAELDKKIALLAGRNSQTHSPAPPEKESAAQREQRTKMENLRKAEQVELERRRKERRERLLAAEAEGTATPPLDKLRVSSVAASRFVSDLPVSRRRCLNYLLTSLSLGTPCGIDLRTDKTHRIWQKSRTVKIRRKLTLRRLS</sequence>
<name>A0ACB8U4X1_9APHY</name>
<accession>A0ACB8U4X1</accession>
<protein>
    <submittedName>
        <fullName evidence="1">Uncharacterized protein</fullName>
    </submittedName>
</protein>
<gene>
    <name evidence="1" type="ORF">BDY19DRAFT_942203</name>
</gene>
<reference evidence="1" key="1">
    <citation type="journal article" date="2021" name="Environ. Microbiol.">
        <title>Gene family expansions and transcriptome signatures uncover fungal adaptations to wood decay.</title>
        <authorList>
            <person name="Hage H."/>
            <person name="Miyauchi S."/>
            <person name="Viragh M."/>
            <person name="Drula E."/>
            <person name="Min B."/>
            <person name="Chaduli D."/>
            <person name="Navarro D."/>
            <person name="Favel A."/>
            <person name="Norest M."/>
            <person name="Lesage-Meessen L."/>
            <person name="Balint B."/>
            <person name="Merenyi Z."/>
            <person name="de Eugenio L."/>
            <person name="Morin E."/>
            <person name="Martinez A.T."/>
            <person name="Baldrian P."/>
            <person name="Stursova M."/>
            <person name="Martinez M.J."/>
            <person name="Novotny C."/>
            <person name="Magnuson J.K."/>
            <person name="Spatafora J.W."/>
            <person name="Maurice S."/>
            <person name="Pangilinan J."/>
            <person name="Andreopoulos W."/>
            <person name="LaButti K."/>
            <person name="Hundley H."/>
            <person name="Na H."/>
            <person name="Kuo A."/>
            <person name="Barry K."/>
            <person name="Lipzen A."/>
            <person name="Henrissat B."/>
            <person name="Riley R."/>
            <person name="Ahrendt S."/>
            <person name="Nagy L.G."/>
            <person name="Grigoriev I.V."/>
            <person name="Martin F."/>
            <person name="Rosso M.N."/>
        </authorList>
    </citation>
    <scope>NUCLEOTIDE SEQUENCE</scope>
    <source>
        <strain evidence="1">CBS 384.51</strain>
    </source>
</reference>
<dbReference type="EMBL" id="MU274910">
    <property type="protein sequence ID" value="KAI0089398.1"/>
    <property type="molecule type" value="Genomic_DNA"/>
</dbReference>
<dbReference type="Proteomes" id="UP001055072">
    <property type="component" value="Unassembled WGS sequence"/>
</dbReference>
<evidence type="ECO:0000313" key="2">
    <source>
        <dbReference type="Proteomes" id="UP001055072"/>
    </source>
</evidence>
<organism evidence="1 2">
    <name type="scientific">Irpex rosettiformis</name>
    <dbReference type="NCBI Taxonomy" id="378272"/>
    <lineage>
        <taxon>Eukaryota</taxon>
        <taxon>Fungi</taxon>
        <taxon>Dikarya</taxon>
        <taxon>Basidiomycota</taxon>
        <taxon>Agaricomycotina</taxon>
        <taxon>Agaricomycetes</taxon>
        <taxon>Polyporales</taxon>
        <taxon>Irpicaceae</taxon>
        <taxon>Irpex</taxon>
    </lineage>
</organism>
<evidence type="ECO:0000313" key="1">
    <source>
        <dbReference type="EMBL" id="KAI0089398.1"/>
    </source>
</evidence>
<proteinExistence type="predicted"/>